<protein>
    <submittedName>
        <fullName evidence="2">Uncharacterized protein</fullName>
    </submittedName>
</protein>
<keyword evidence="3" id="KW-1185">Reference proteome</keyword>
<dbReference type="Proteomes" id="UP000823674">
    <property type="component" value="Chromosome A05"/>
</dbReference>
<feature type="compositionally biased region" description="Polar residues" evidence="1">
    <location>
        <begin position="1"/>
        <end position="12"/>
    </location>
</feature>
<evidence type="ECO:0000256" key="1">
    <source>
        <dbReference type="SAM" id="MobiDB-lite"/>
    </source>
</evidence>
<proteinExistence type="predicted"/>
<gene>
    <name evidence="2" type="primary">A05g510430.1_BraROA</name>
    <name evidence="2" type="ORF">IGI04_021168</name>
</gene>
<reference evidence="2 3" key="1">
    <citation type="submission" date="2021-03" db="EMBL/GenBank/DDBJ databases">
        <authorList>
            <person name="King G.J."/>
            <person name="Bancroft I."/>
            <person name="Baten A."/>
            <person name="Bloomfield J."/>
            <person name="Borpatragohain P."/>
            <person name="He Z."/>
            <person name="Irish N."/>
            <person name="Irwin J."/>
            <person name="Liu K."/>
            <person name="Mauleon R.P."/>
            <person name="Moore J."/>
            <person name="Morris R."/>
            <person name="Ostergaard L."/>
            <person name="Wang B."/>
            <person name="Wells R."/>
        </authorList>
    </citation>
    <scope>NUCLEOTIDE SEQUENCE [LARGE SCALE GENOMIC DNA]</scope>
    <source>
        <strain evidence="2">R-o-18</strain>
        <tissue evidence="2">Leaf</tissue>
    </source>
</reference>
<accession>A0ABQ7MKU7</accession>
<comment type="caution">
    <text evidence="2">The sequence shown here is derived from an EMBL/GenBank/DDBJ whole genome shotgun (WGS) entry which is preliminary data.</text>
</comment>
<organism evidence="2 3">
    <name type="scientific">Brassica rapa subsp. trilocularis</name>
    <dbReference type="NCBI Taxonomy" id="1813537"/>
    <lineage>
        <taxon>Eukaryota</taxon>
        <taxon>Viridiplantae</taxon>
        <taxon>Streptophyta</taxon>
        <taxon>Embryophyta</taxon>
        <taxon>Tracheophyta</taxon>
        <taxon>Spermatophyta</taxon>
        <taxon>Magnoliopsida</taxon>
        <taxon>eudicotyledons</taxon>
        <taxon>Gunneridae</taxon>
        <taxon>Pentapetalae</taxon>
        <taxon>rosids</taxon>
        <taxon>malvids</taxon>
        <taxon>Brassicales</taxon>
        <taxon>Brassicaceae</taxon>
        <taxon>Brassiceae</taxon>
        <taxon>Brassica</taxon>
    </lineage>
</organism>
<sequence length="86" mass="9877">MEDAASPNSGSDLNLGGNRGRSIEECQDMIQRSFRNPIVKFLMEQQKTPWKQCGIHVTMTLNLLIELLEGYTPLYTLKSQETYFCF</sequence>
<evidence type="ECO:0000313" key="3">
    <source>
        <dbReference type="Proteomes" id="UP000823674"/>
    </source>
</evidence>
<name>A0ABQ7MKU7_BRACM</name>
<evidence type="ECO:0000313" key="2">
    <source>
        <dbReference type="EMBL" id="KAG5399354.1"/>
    </source>
</evidence>
<dbReference type="EMBL" id="JADBGQ010000005">
    <property type="protein sequence ID" value="KAG5399354.1"/>
    <property type="molecule type" value="Genomic_DNA"/>
</dbReference>
<feature type="region of interest" description="Disordered" evidence="1">
    <location>
        <begin position="1"/>
        <end position="20"/>
    </location>
</feature>